<dbReference type="OrthoDB" id="9801841at2"/>
<dbReference type="Gene3D" id="3.60.40.10">
    <property type="entry name" value="PPM-type phosphatase domain"/>
    <property type="match status" value="1"/>
</dbReference>
<dbReference type="eggNOG" id="COG0631">
    <property type="taxonomic scope" value="Bacteria"/>
</dbReference>
<dbReference type="SUPFAM" id="SSF81606">
    <property type="entry name" value="PP2C-like"/>
    <property type="match status" value="1"/>
</dbReference>
<evidence type="ECO:0000259" key="2">
    <source>
        <dbReference type="PROSITE" id="PS51746"/>
    </source>
</evidence>
<keyword evidence="4" id="KW-1185">Reference proteome</keyword>
<keyword evidence="1" id="KW-1133">Transmembrane helix</keyword>
<reference evidence="3 4" key="1">
    <citation type="submission" date="2014-06" db="EMBL/GenBank/DDBJ databases">
        <title>Draft genome sequence of Paenibacillus sp. MSt1.</title>
        <authorList>
            <person name="Aw Y.K."/>
            <person name="Ong K.S."/>
            <person name="Gan H.M."/>
            <person name="Lee S.M."/>
        </authorList>
    </citation>
    <scope>NUCLEOTIDE SEQUENCE [LARGE SCALE GENOMIC DNA]</scope>
    <source>
        <strain evidence="3 4">MSt1</strain>
    </source>
</reference>
<comment type="caution">
    <text evidence="3">The sequence shown here is derived from an EMBL/GenBank/DDBJ whole genome shotgun (WGS) entry which is preliminary data.</text>
</comment>
<dbReference type="RefSeq" id="WP_036679126.1">
    <property type="nucleotide sequence ID" value="NZ_JNVM01000006.1"/>
</dbReference>
<dbReference type="CDD" id="cd00143">
    <property type="entry name" value="PP2Cc"/>
    <property type="match status" value="1"/>
</dbReference>
<dbReference type="SMART" id="SM00332">
    <property type="entry name" value="PP2Cc"/>
    <property type="match status" value="1"/>
</dbReference>
<dbReference type="EMBL" id="JNVM01000006">
    <property type="protein sequence ID" value="KEQ26496.1"/>
    <property type="molecule type" value="Genomic_DNA"/>
</dbReference>
<dbReference type="InterPro" id="IPR001932">
    <property type="entry name" value="PPM-type_phosphatase-like_dom"/>
</dbReference>
<keyword evidence="1" id="KW-0812">Transmembrane</keyword>
<feature type="transmembrane region" description="Helical" evidence="1">
    <location>
        <begin position="12"/>
        <end position="28"/>
    </location>
</feature>
<feature type="domain" description="PPM-type phosphatase" evidence="2">
    <location>
        <begin position="43"/>
        <end position="281"/>
    </location>
</feature>
<dbReference type="PROSITE" id="PS51746">
    <property type="entry name" value="PPM_2"/>
    <property type="match status" value="1"/>
</dbReference>
<dbReference type="AlphaFoldDB" id="A0A081P723"/>
<sequence length="283" mass="31331">MSMPEQHEWLPYVIVWACVCTLVVLFRIRRGLLHQNNAVPKVEIGNGQTIGAREEQDDYFSTFVSPHGTIAVLADGISGLSGGRAASTAAVTTFVKQFLKLEHIQELPEFFTTAAVVSNAEIMHTLKGAQGGTTLVAVVVEDGNLHWGAVGDSLIKIFRNGDFIDVNQKHILESVLEERFVSGEITRDEALDSPMKNHLVNYLGYEGFKNIEIGTEPVRLQKRDKVILCSDGVYNTLTEVELEDILSKPISAYDAAQEIIEAIERKQLTHQDNATVVILEKGW</sequence>
<dbReference type="SMART" id="SM00331">
    <property type="entry name" value="PP2C_SIG"/>
    <property type="match status" value="1"/>
</dbReference>
<organism evidence="3 4">
    <name type="scientific">Paenibacillus tyrfis</name>
    <dbReference type="NCBI Taxonomy" id="1501230"/>
    <lineage>
        <taxon>Bacteria</taxon>
        <taxon>Bacillati</taxon>
        <taxon>Bacillota</taxon>
        <taxon>Bacilli</taxon>
        <taxon>Bacillales</taxon>
        <taxon>Paenibacillaceae</taxon>
        <taxon>Paenibacillus</taxon>
    </lineage>
</organism>
<dbReference type="Proteomes" id="UP000028123">
    <property type="component" value="Unassembled WGS sequence"/>
</dbReference>
<dbReference type="InterPro" id="IPR036457">
    <property type="entry name" value="PPM-type-like_dom_sf"/>
</dbReference>
<name>A0A081P723_9BACL</name>
<accession>A0A081P723</accession>
<dbReference type="Pfam" id="PF13672">
    <property type="entry name" value="PP2C_2"/>
    <property type="match status" value="1"/>
</dbReference>
<evidence type="ECO:0000256" key="1">
    <source>
        <dbReference type="SAM" id="Phobius"/>
    </source>
</evidence>
<keyword evidence="1" id="KW-0472">Membrane</keyword>
<protein>
    <submittedName>
        <fullName evidence="3">Serine/threonine protein phosphatase</fullName>
    </submittedName>
</protein>
<evidence type="ECO:0000313" key="3">
    <source>
        <dbReference type="EMBL" id="KEQ26496.1"/>
    </source>
</evidence>
<evidence type="ECO:0000313" key="4">
    <source>
        <dbReference type="Proteomes" id="UP000028123"/>
    </source>
</evidence>
<gene>
    <name evidence="3" type="ORF">ET33_32110</name>
</gene>
<proteinExistence type="predicted"/>